<dbReference type="EMBL" id="CABL01000005">
    <property type="protein sequence ID" value="CBH74906.1"/>
    <property type="molecule type" value="Genomic_DNA"/>
</dbReference>
<dbReference type="SUPFAM" id="SSF52540">
    <property type="entry name" value="P-loop containing nucleoside triphosphate hydrolases"/>
    <property type="match status" value="1"/>
</dbReference>
<reference evidence="7" key="1">
    <citation type="submission" date="2009-10" db="EMBL/GenBank/DDBJ databases">
        <title>Diversity of trophic interactions inside an arsenic-rich microbial ecosystem.</title>
        <authorList>
            <person name="Bertin P.N."/>
            <person name="Heinrich-Salmeron A."/>
            <person name="Pelletier E."/>
            <person name="Goulhen-Chollet F."/>
            <person name="Arsene-Ploetze F."/>
            <person name="Gallien S."/>
            <person name="Calteau A."/>
            <person name="Vallenet D."/>
            <person name="Casiot C."/>
            <person name="Chane-Woon-Ming B."/>
            <person name="Giloteaux L."/>
            <person name="Barakat M."/>
            <person name="Bonnefoy V."/>
            <person name="Bruneel O."/>
            <person name="Chandler M."/>
            <person name="Cleiss J."/>
            <person name="Duran R."/>
            <person name="Elbaz-Poulichet F."/>
            <person name="Fonknechten N."/>
            <person name="Lauga B."/>
            <person name="Mornico D."/>
            <person name="Ortet P."/>
            <person name="Schaeffer C."/>
            <person name="Siguier P."/>
            <person name="Alexander Thil Smith A."/>
            <person name="Van Dorsselaer A."/>
            <person name="Weissenbach J."/>
            <person name="Medigue C."/>
            <person name="Le Paslier D."/>
        </authorList>
    </citation>
    <scope>NUCLEOTIDE SEQUENCE</scope>
</reference>
<evidence type="ECO:0000256" key="4">
    <source>
        <dbReference type="ARBA" id="ARBA00023134"/>
    </source>
</evidence>
<keyword evidence="3" id="KW-0378">Hydrolase</keyword>
<keyword evidence="2" id="KW-0547">Nucleotide-binding</keyword>
<accession>E6PEM1</accession>
<feature type="domain" description="AAA+ ATPase" evidence="6">
    <location>
        <begin position="44"/>
        <end position="215"/>
    </location>
</feature>
<keyword evidence="5" id="KW-0143">Chaperone</keyword>
<sequence>MLSLESLLVEFDAGRPRGLARAITRAESGEGASLMRSLYGRTGKALTIGLTGPPGVGKSTLTSALVKKARSLGKSVGVISVDPSSPFSHGALLGDRIRLTEHFVDPHVFIRSMAARGHLGGVSGATGDAVLLMDAFGLDVIVVETVGVGQSEIEIAELAQSTLVALQPGSGDSIQVLKAGIMEIADIFVVNKADHPMANQLKREIRSMMEILQYGAWVPELAMTQALEGTGIDELWSAIERHRAYLFESGEIERKRRAAFNHQVRQLALGKLQHRLDAAIAAHPDLSIDPYAASERVLAEF</sequence>
<dbReference type="SMART" id="SM00382">
    <property type="entry name" value="AAA"/>
    <property type="match status" value="1"/>
</dbReference>
<dbReference type="GO" id="GO:0005525">
    <property type="term" value="F:GTP binding"/>
    <property type="evidence" value="ECO:0007669"/>
    <property type="project" value="UniProtKB-KW"/>
</dbReference>
<dbReference type="InterPro" id="IPR027417">
    <property type="entry name" value="P-loop_NTPase"/>
</dbReference>
<dbReference type="Pfam" id="PF03308">
    <property type="entry name" value="MeaB"/>
    <property type="match status" value="1"/>
</dbReference>
<evidence type="ECO:0000256" key="1">
    <source>
        <dbReference type="ARBA" id="ARBA00009625"/>
    </source>
</evidence>
<dbReference type="Gene3D" id="3.40.50.300">
    <property type="entry name" value="P-loop containing nucleotide triphosphate hydrolases"/>
    <property type="match status" value="1"/>
</dbReference>
<dbReference type="NCBIfam" id="TIGR00750">
    <property type="entry name" value="lao"/>
    <property type="match status" value="1"/>
</dbReference>
<dbReference type="PANTHER" id="PTHR43087:SF1">
    <property type="entry name" value="LAO_AO TRANSPORT SYSTEM ATPASE"/>
    <property type="match status" value="1"/>
</dbReference>
<organism evidence="7">
    <name type="scientific">mine drainage metagenome</name>
    <dbReference type="NCBI Taxonomy" id="410659"/>
    <lineage>
        <taxon>unclassified sequences</taxon>
        <taxon>metagenomes</taxon>
        <taxon>ecological metagenomes</taxon>
    </lineage>
</organism>
<dbReference type="AlphaFoldDB" id="E6PEM1"/>
<dbReference type="InterPro" id="IPR052040">
    <property type="entry name" value="GTPase/Isobutyryl-CoA_mutase"/>
</dbReference>
<evidence type="ECO:0000259" key="6">
    <source>
        <dbReference type="SMART" id="SM00382"/>
    </source>
</evidence>
<evidence type="ECO:0000313" key="7">
    <source>
        <dbReference type="EMBL" id="CBH74906.1"/>
    </source>
</evidence>
<dbReference type="InterPro" id="IPR005129">
    <property type="entry name" value="GTPase_ArgK"/>
</dbReference>
<dbReference type="InterPro" id="IPR003593">
    <property type="entry name" value="AAA+_ATPase"/>
</dbReference>
<dbReference type="CDD" id="cd03114">
    <property type="entry name" value="MMAA-like"/>
    <property type="match status" value="1"/>
</dbReference>
<dbReference type="GO" id="GO:0003924">
    <property type="term" value="F:GTPase activity"/>
    <property type="evidence" value="ECO:0007669"/>
    <property type="project" value="InterPro"/>
</dbReference>
<gene>
    <name evidence="7" type="ORF">CARN1_0081</name>
</gene>
<proteinExistence type="inferred from homology"/>
<protein>
    <recommendedName>
        <fullName evidence="6">AAA+ ATPase domain-containing protein</fullName>
    </recommendedName>
</protein>
<evidence type="ECO:0000256" key="3">
    <source>
        <dbReference type="ARBA" id="ARBA00022801"/>
    </source>
</evidence>
<keyword evidence="4" id="KW-0342">GTP-binding</keyword>
<name>E6PEM1_9ZZZZ</name>
<evidence type="ECO:0000256" key="5">
    <source>
        <dbReference type="ARBA" id="ARBA00023186"/>
    </source>
</evidence>
<comment type="caution">
    <text evidence="7">The sequence shown here is derived from an EMBL/GenBank/DDBJ whole genome shotgun (WGS) entry which is preliminary data.</text>
</comment>
<dbReference type="PANTHER" id="PTHR43087">
    <property type="entry name" value="LYSINE/ARGININE/ORNITHINE TRANSPORT SYSTEM KINASE"/>
    <property type="match status" value="1"/>
</dbReference>
<comment type="similarity">
    <text evidence="1">Belongs to the SIMIBI class G3E GTPase family. ArgK/MeaB subfamily.</text>
</comment>
<evidence type="ECO:0000256" key="2">
    <source>
        <dbReference type="ARBA" id="ARBA00022741"/>
    </source>
</evidence>